<dbReference type="GO" id="GO:0030544">
    <property type="term" value="F:Hsp70 protein binding"/>
    <property type="evidence" value="ECO:0007669"/>
    <property type="project" value="InterPro"/>
</dbReference>
<dbReference type="GO" id="GO:0006457">
    <property type="term" value="P:protein folding"/>
    <property type="evidence" value="ECO:0007669"/>
    <property type="project" value="InterPro"/>
</dbReference>
<dbReference type="Proteomes" id="UP000233551">
    <property type="component" value="Unassembled WGS sequence"/>
</dbReference>
<gene>
    <name evidence="1" type="ORF">CRG98_024559</name>
</gene>
<evidence type="ECO:0000313" key="2">
    <source>
        <dbReference type="Proteomes" id="UP000233551"/>
    </source>
</evidence>
<dbReference type="InterPro" id="IPR044713">
    <property type="entry name" value="DNJA1/2-like"/>
</dbReference>
<dbReference type="PROSITE" id="PS00636">
    <property type="entry name" value="DNAJ_1"/>
    <property type="match status" value="1"/>
</dbReference>
<proteinExistence type="predicted"/>
<dbReference type="AlphaFoldDB" id="A0A2I0JFK9"/>
<dbReference type="InterPro" id="IPR036869">
    <property type="entry name" value="J_dom_sf"/>
</dbReference>
<comment type="caution">
    <text evidence="1">The sequence shown here is derived from an EMBL/GenBank/DDBJ whole genome shotgun (WGS) entry which is preliminary data.</text>
</comment>
<protein>
    <recommendedName>
        <fullName evidence="3">J domain-containing protein</fullName>
    </recommendedName>
</protein>
<evidence type="ECO:0008006" key="3">
    <source>
        <dbReference type="Google" id="ProtNLM"/>
    </source>
</evidence>
<evidence type="ECO:0000313" key="1">
    <source>
        <dbReference type="EMBL" id="PKI55052.1"/>
    </source>
</evidence>
<keyword evidence="2" id="KW-1185">Reference proteome</keyword>
<organism evidence="1 2">
    <name type="scientific">Punica granatum</name>
    <name type="common">Pomegranate</name>
    <dbReference type="NCBI Taxonomy" id="22663"/>
    <lineage>
        <taxon>Eukaryota</taxon>
        <taxon>Viridiplantae</taxon>
        <taxon>Streptophyta</taxon>
        <taxon>Embryophyta</taxon>
        <taxon>Tracheophyta</taxon>
        <taxon>Spermatophyta</taxon>
        <taxon>Magnoliopsida</taxon>
        <taxon>eudicotyledons</taxon>
        <taxon>Gunneridae</taxon>
        <taxon>Pentapetalae</taxon>
        <taxon>rosids</taxon>
        <taxon>malvids</taxon>
        <taxon>Myrtales</taxon>
        <taxon>Lythraceae</taxon>
        <taxon>Punica</taxon>
    </lineage>
</organism>
<dbReference type="InterPro" id="IPR001623">
    <property type="entry name" value="DnaJ_domain"/>
</dbReference>
<reference evidence="1 2" key="1">
    <citation type="submission" date="2017-11" db="EMBL/GenBank/DDBJ databases">
        <title>De-novo sequencing of pomegranate (Punica granatum L.) genome.</title>
        <authorList>
            <person name="Akparov Z."/>
            <person name="Amiraslanov A."/>
            <person name="Hajiyeva S."/>
            <person name="Abbasov M."/>
            <person name="Kaur K."/>
            <person name="Hamwieh A."/>
            <person name="Solovyev V."/>
            <person name="Salamov A."/>
            <person name="Braich B."/>
            <person name="Kosarev P."/>
            <person name="Mahmoud A."/>
            <person name="Hajiyev E."/>
            <person name="Babayeva S."/>
            <person name="Izzatullayeva V."/>
            <person name="Mammadov A."/>
            <person name="Mammadov A."/>
            <person name="Sharifova S."/>
            <person name="Ojaghi J."/>
            <person name="Eynullazada K."/>
            <person name="Bayramov B."/>
            <person name="Abdulazimova A."/>
            <person name="Shahmuradov I."/>
        </authorList>
    </citation>
    <scope>NUCLEOTIDE SEQUENCE [LARGE SCALE GENOMIC DNA]</scope>
    <source>
        <strain evidence="2">cv. AG2017</strain>
        <tissue evidence="1">Leaf</tissue>
    </source>
</reference>
<dbReference type="PANTHER" id="PTHR43888">
    <property type="entry name" value="DNAJ-LIKE-2, ISOFORM A-RELATED"/>
    <property type="match status" value="1"/>
</dbReference>
<dbReference type="Gene3D" id="1.10.287.110">
    <property type="entry name" value="DnaJ domain"/>
    <property type="match status" value="1"/>
</dbReference>
<name>A0A2I0JFK9_PUNGR</name>
<dbReference type="PRINTS" id="PR00625">
    <property type="entry name" value="JDOMAIN"/>
</dbReference>
<dbReference type="EMBL" id="PGOL01001725">
    <property type="protein sequence ID" value="PKI55052.1"/>
    <property type="molecule type" value="Genomic_DNA"/>
</dbReference>
<dbReference type="STRING" id="22663.A0A2I0JFK9"/>
<dbReference type="SUPFAM" id="SSF46565">
    <property type="entry name" value="Chaperone J-domain"/>
    <property type="match status" value="1"/>
</dbReference>
<accession>A0A2I0JFK9</accession>
<dbReference type="InterPro" id="IPR018253">
    <property type="entry name" value="DnaJ_domain_CS"/>
</dbReference>
<sequence length="112" mass="12645">MNVFQGMEFKELAHAYEVLSNPEKREIYGQYGEDDLKKGMGEEEPLMIHLTYSKLSLVEVLAEVSVVLVVRGEEDKNAVRMLFFIGVSLEDLYNGTTKISHCRVSCAQNVKG</sequence>